<dbReference type="AlphaFoldDB" id="A0ABD4AAC0"/>
<organism evidence="1 2">
    <name type="scientific">Caldibacillus thermoamylovorans</name>
    <dbReference type="NCBI Taxonomy" id="35841"/>
    <lineage>
        <taxon>Bacteria</taxon>
        <taxon>Bacillati</taxon>
        <taxon>Bacillota</taxon>
        <taxon>Bacilli</taxon>
        <taxon>Bacillales</taxon>
        <taxon>Bacillaceae</taxon>
        <taxon>Caldibacillus</taxon>
    </lineage>
</organism>
<sequence>MIEPGIGFCKFLHPFRVIINRMETPFIETVHVDGRLIFVFAELRFLFHLKHSFVLIEKQEKRGNSPLSILENVSYTIGSRMLPTISF</sequence>
<proteinExistence type="predicted"/>
<accession>A0ABD4AAC0</accession>
<dbReference type="EMBL" id="JXLU01000019">
    <property type="protein sequence ID" value="KIO73909.1"/>
    <property type="molecule type" value="Genomic_DNA"/>
</dbReference>
<gene>
    <name evidence="1" type="ORF">B4167_1742</name>
</gene>
<name>A0ABD4AAC0_9BACI</name>
<dbReference type="Proteomes" id="UP000032076">
    <property type="component" value="Unassembled WGS sequence"/>
</dbReference>
<evidence type="ECO:0000313" key="2">
    <source>
        <dbReference type="Proteomes" id="UP000032076"/>
    </source>
</evidence>
<reference evidence="1 2" key="1">
    <citation type="submission" date="2015-01" db="EMBL/GenBank/DDBJ databases">
        <title>Draft Genome Sequences of Four Bacillus thermoamylovorans Strains, Isolated From Food Products.</title>
        <authorList>
            <person name="Krawcyk A.O."/>
            <person name="Berendsen E.M."/>
            <person name="Eijlander R.T."/>
            <person name="de Jong A."/>
            <person name="Wells-Bennik M."/>
            <person name="Kuipers O.P."/>
        </authorList>
    </citation>
    <scope>NUCLEOTIDE SEQUENCE [LARGE SCALE GENOMIC DNA]</scope>
    <source>
        <strain evidence="1 2">B4167</strain>
    </source>
</reference>
<evidence type="ECO:0000313" key="1">
    <source>
        <dbReference type="EMBL" id="KIO73909.1"/>
    </source>
</evidence>
<comment type="caution">
    <text evidence="1">The sequence shown here is derived from an EMBL/GenBank/DDBJ whole genome shotgun (WGS) entry which is preliminary data.</text>
</comment>
<protein>
    <submittedName>
        <fullName evidence="1">Uncharacterized protein</fullName>
    </submittedName>
</protein>